<dbReference type="InterPro" id="IPR003779">
    <property type="entry name" value="CMD-like"/>
</dbReference>
<dbReference type="PANTHER" id="PTHR33930:SF2">
    <property type="entry name" value="BLR3452 PROTEIN"/>
    <property type="match status" value="1"/>
</dbReference>
<dbReference type="Pfam" id="PF02627">
    <property type="entry name" value="CMD"/>
    <property type="match status" value="1"/>
</dbReference>
<evidence type="ECO:0000313" key="3">
    <source>
        <dbReference type="EMBL" id="RCW68578.1"/>
    </source>
</evidence>
<dbReference type="PANTHER" id="PTHR33930">
    <property type="entry name" value="ALKYL HYDROPEROXIDE REDUCTASE AHPD"/>
    <property type="match status" value="1"/>
</dbReference>
<accession>A0A368XNJ0</accession>
<keyword evidence="3" id="KW-0560">Oxidoreductase</keyword>
<keyword evidence="3" id="KW-0575">Peroxidase</keyword>
<dbReference type="Proteomes" id="UP000252884">
    <property type="component" value="Unassembled WGS sequence"/>
</dbReference>
<sequence>MMAASWIAQFLRGRRGGDDHAIDGGRAVGAVGTALAPLRAPGLLDARTREFMALAIAVSHGCASSITLHTIAVRAAGASEAELAEAMGAAMELSASPAYAKSSQLARDSDRNRPLWL</sequence>
<comment type="caution">
    <text evidence="3">The sequence shown here is derived from an EMBL/GenBank/DDBJ whole genome shotgun (WGS) entry which is preliminary data.</text>
</comment>
<dbReference type="GO" id="GO:0051920">
    <property type="term" value="F:peroxiredoxin activity"/>
    <property type="evidence" value="ECO:0007669"/>
    <property type="project" value="InterPro"/>
</dbReference>
<feature type="compositionally biased region" description="Basic and acidic residues" evidence="1">
    <location>
        <begin position="107"/>
        <end position="117"/>
    </location>
</feature>
<proteinExistence type="predicted"/>
<organism evidence="3 4">
    <name type="scientific">Pseudorhodoferax soli</name>
    <dbReference type="NCBI Taxonomy" id="545864"/>
    <lineage>
        <taxon>Bacteria</taxon>
        <taxon>Pseudomonadati</taxon>
        <taxon>Pseudomonadota</taxon>
        <taxon>Betaproteobacteria</taxon>
        <taxon>Burkholderiales</taxon>
        <taxon>Comamonadaceae</taxon>
    </lineage>
</organism>
<dbReference type="NCBIfam" id="TIGR00778">
    <property type="entry name" value="ahpD_dom"/>
    <property type="match status" value="1"/>
</dbReference>
<dbReference type="EMBL" id="QPJK01000007">
    <property type="protein sequence ID" value="RCW68578.1"/>
    <property type="molecule type" value="Genomic_DNA"/>
</dbReference>
<keyword evidence="4" id="KW-1185">Reference proteome</keyword>
<dbReference type="AlphaFoldDB" id="A0A368XNJ0"/>
<dbReference type="SUPFAM" id="SSF69118">
    <property type="entry name" value="AhpD-like"/>
    <property type="match status" value="1"/>
</dbReference>
<reference evidence="3 4" key="1">
    <citation type="submission" date="2018-07" db="EMBL/GenBank/DDBJ databases">
        <title>Genomic Encyclopedia of Type Strains, Phase IV (KMG-IV): sequencing the most valuable type-strain genomes for metagenomic binning, comparative biology and taxonomic classification.</title>
        <authorList>
            <person name="Goeker M."/>
        </authorList>
    </citation>
    <scope>NUCLEOTIDE SEQUENCE [LARGE SCALE GENOMIC DNA]</scope>
    <source>
        <strain evidence="3 4">DSM 21634</strain>
    </source>
</reference>
<evidence type="ECO:0000259" key="2">
    <source>
        <dbReference type="Pfam" id="PF02627"/>
    </source>
</evidence>
<evidence type="ECO:0000313" key="4">
    <source>
        <dbReference type="Proteomes" id="UP000252884"/>
    </source>
</evidence>
<dbReference type="OrthoDB" id="9801997at2"/>
<dbReference type="InterPro" id="IPR029032">
    <property type="entry name" value="AhpD-like"/>
</dbReference>
<protein>
    <submittedName>
        <fullName evidence="3">AhpD family alkylhydroperoxidase</fullName>
    </submittedName>
</protein>
<name>A0A368XNJ0_9BURK</name>
<feature type="region of interest" description="Disordered" evidence="1">
    <location>
        <begin position="98"/>
        <end position="117"/>
    </location>
</feature>
<feature type="domain" description="Carboxymuconolactone decarboxylase-like" evidence="2">
    <location>
        <begin position="39"/>
        <end position="107"/>
    </location>
</feature>
<dbReference type="InterPro" id="IPR004675">
    <property type="entry name" value="AhpD_core"/>
</dbReference>
<evidence type="ECO:0000256" key="1">
    <source>
        <dbReference type="SAM" id="MobiDB-lite"/>
    </source>
</evidence>
<dbReference type="Gene3D" id="1.20.1290.10">
    <property type="entry name" value="AhpD-like"/>
    <property type="match status" value="1"/>
</dbReference>
<gene>
    <name evidence="3" type="ORF">DES41_10799</name>
</gene>